<accession>A0A9X6U5B3</accession>
<organism evidence="1 2">
    <name type="scientific">Bacillus thuringiensis</name>
    <dbReference type="NCBI Taxonomy" id="1428"/>
    <lineage>
        <taxon>Bacteria</taxon>
        <taxon>Bacillati</taxon>
        <taxon>Bacillota</taxon>
        <taxon>Bacilli</taxon>
        <taxon>Bacillales</taxon>
        <taxon>Bacillaceae</taxon>
        <taxon>Bacillus</taxon>
        <taxon>Bacillus cereus group</taxon>
    </lineage>
</organism>
<dbReference type="AlphaFoldDB" id="A0A9X6U5B3"/>
<proteinExistence type="predicted"/>
<evidence type="ECO:0000313" key="2">
    <source>
        <dbReference type="Proteomes" id="UP000220127"/>
    </source>
</evidence>
<dbReference type="EMBL" id="NVMD01000002">
    <property type="protein sequence ID" value="PED16343.1"/>
    <property type="molecule type" value="Genomic_DNA"/>
</dbReference>
<evidence type="ECO:0000313" key="1">
    <source>
        <dbReference type="EMBL" id="PED16343.1"/>
    </source>
</evidence>
<comment type="caution">
    <text evidence="1">The sequence shown here is derived from an EMBL/GenBank/DDBJ whole genome shotgun (WGS) entry which is preliminary data.</text>
</comment>
<reference evidence="1 2" key="1">
    <citation type="submission" date="2017-09" db="EMBL/GenBank/DDBJ databases">
        <title>Large-scale bioinformatics analysis of Bacillus genomes uncovers conserved roles of natural products in bacterial physiology.</title>
        <authorList>
            <consortium name="Agbiome Team Llc"/>
            <person name="Bleich R.M."/>
            <person name="Grubbs K.J."/>
            <person name="Santa Maria K.C."/>
            <person name="Allen S.E."/>
            <person name="Farag S."/>
            <person name="Shank E.A."/>
            <person name="Bowers A."/>
        </authorList>
    </citation>
    <scope>NUCLEOTIDE SEQUENCE [LARGE SCALE GENOMIC DNA]</scope>
    <source>
        <strain evidence="1 2">AFS094940</strain>
    </source>
</reference>
<dbReference type="RefSeq" id="WP_097876934.1">
    <property type="nucleotide sequence ID" value="NZ_NUIV01000047.1"/>
</dbReference>
<sequence>MNKLLAEYKHLIDFQDRMQKSNFKFVECYLKFQKRKNREGWEDDCVEFLKDAITLQNELLVNIRKQRVIFG</sequence>
<gene>
    <name evidence="1" type="ORF">CON01_00405</name>
</gene>
<protein>
    <submittedName>
        <fullName evidence="1">Uncharacterized protein</fullName>
    </submittedName>
</protein>
<dbReference type="Proteomes" id="UP000220127">
    <property type="component" value="Unassembled WGS sequence"/>
</dbReference>
<name>A0A9X6U5B3_BACTU</name>